<dbReference type="AlphaFoldDB" id="A0A1E4SD44"/>
<evidence type="ECO:0000256" key="4">
    <source>
        <dbReference type="ARBA" id="ARBA00013207"/>
    </source>
</evidence>
<dbReference type="InterPro" id="IPR033121">
    <property type="entry name" value="PEPTIDASE_A1"/>
</dbReference>
<dbReference type="OrthoDB" id="771136at2759"/>
<reference evidence="18" key="1">
    <citation type="submission" date="2016-05" db="EMBL/GenBank/DDBJ databases">
        <title>Comparative genomics of biotechnologically important yeasts.</title>
        <authorList>
            <consortium name="DOE Joint Genome Institute"/>
            <person name="Riley R."/>
            <person name="Haridas S."/>
            <person name="Wolfe K.H."/>
            <person name="Lopes M.R."/>
            <person name="Hittinger C.T."/>
            <person name="Goker M."/>
            <person name="Salamov A."/>
            <person name="Wisecaver J."/>
            <person name="Long T.M."/>
            <person name="Aerts A.L."/>
            <person name="Barry K."/>
            <person name="Choi C."/>
            <person name="Clum A."/>
            <person name="Coughlan A.Y."/>
            <person name="Deshpande S."/>
            <person name="Douglass A.P."/>
            <person name="Hanson S.J."/>
            <person name="Klenk H.-P."/>
            <person name="Labutti K."/>
            <person name="Lapidus A."/>
            <person name="Lindquist E."/>
            <person name="Lipzen A."/>
            <person name="Meier-Kolthoff J.P."/>
            <person name="Ohm R.A."/>
            <person name="Otillar R.P."/>
            <person name="Pangilinan J."/>
            <person name="Peng Y."/>
            <person name="Rokas A."/>
            <person name="Rosa C.A."/>
            <person name="Scheuner C."/>
            <person name="Sibirny A.A."/>
            <person name="Slot J.C."/>
            <person name="Stielow J.B."/>
            <person name="Sun H."/>
            <person name="Kurtzman C.P."/>
            <person name="Blackwell M."/>
            <person name="Grigoriev I.V."/>
            <person name="Jeffries T.W."/>
        </authorList>
    </citation>
    <scope>NUCLEOTIDE SEQUENCE [LARGE SCALE GENOMIC DNA]</scope>
    <source>
        <strain evidence="18">NRRL Y-17324</strain>
    </source>
</reference>
<evidence type="ECO:0000313" key="18">
    <source>
        <dbReference type="Proteomes" id="UP000094285"/>
    </source>
</evidence>
<feature type="active site" evidence="14">
    <location>
        <position position="275"/>
    </location>
</feature>
<keyword evidence="7" id="KW-0165">Cleavage on pair of basic residues</keyword>
<evidence type="ECO:0000256" key="12">
    <source>
        <dbReference type="ARBA" id="ARBA00023157"/>
    </source>
</evidence>
<feature type="active site" evidence="14">
    <location>
        <position position="88"/>
    </location>
</feature>
<dbReference type="STRING" id="984487.A0A1E4SD44"/>
<keyword evidence="8 15" id="KW-0732">Signal</keyword>
<keyword evidence="12" id="KW-1015">Disulfide bond</keyword>
<accession>A0A1E4SD44</accession>
<evidence type="ECO:0000313" key="17">
    <source>
        <dbReference type="EMBL" id="ODV77425.1"/>
    </source>
</evidence>
<dbReference type="GO" id="GO:0031505">
    <property type="term" value="P:fungal-type cell wall organization"/>
    <property type="evidence" value="ECO:0007669"/>
    <property type="project" value="TreeGrafter"/>
</dbReference>
<dbReference type="InterPro" id="IPR021109">
    <property type="entry name" value="Peptidase_aspartic_dom_sf"/>
</dbReference>
<keyword evidence="13" id="KW-0325">Glycoprotein</keyword>
<sequence>MLSFSYGIVALLAVAVNGLAVPEVSNHESRDNLKVLSMDFNVNRDQSTAPLIKRRATGVSSTIENRYYFYSMELYVGSDKQKNVVSVDTGSSDLWVVGKGAQCSDTQCFEDGSFDGSTSSTFKNLNLPYTFKYIDGTSTLGTYVTDDVTIPGGVTVKNQQFAVSNKTTLGRGLLGLGLVTEEARYYQDLPGVEDYPNLPVQLKNQGTIKKSAYSMYLNAPDSQSGVILFGGIDKAKYEEPLTTRKGFSTKRLGITVDSIEVGGNSLTYQGATIFDSGYSFSRLPQNVLDAITNEVKSSNGALNCSPPEDSSILLKIGDTVVKVPLSSLVTNASNGCSLTVSLADPNDFNNLPTLGDDVLRHAYVVYNLDDNTIGVAQAKYSNSTDIVEI</sequence>
<evidence type="ECO:0000256" key="6">
    <source>
        <dbReference type="ARBA" id="ARBA00022670"/>
    </source>
</evidence>
<dbReference type="GO" id="GO:0005576">
    <property type="term" value="C:extracellular region"/>
    <property type="evidence" value="ECO:0007669"/>
    <property type="project" value="UniProtKB-SubCell"/>
</dbReference>
<evidence type="ECO:0000256" key="2">
    <source>
        <dbReference type="ARBA" id="ARBA00004613"/>
    </source>
</evidence>
<feature type="domain" description="Peptidase A1" evidence="16">
    <location>
        <begin position="70"/>
        <end position="376"/>
    </location>
</feature>
<keyword evidence="9" id="KW-0064">Aspartyl protease</keyword>
<dbReference type="EC" id="3.4.23.24" evidence="4"/>
<feature type="signal peptide" evidence="15">
    <location>
        <begin position="1"/>
        <end position="20"/>
    </location>
</feature>
<evidence type="ECO:0000256" key="5">
    <source>
        <dbReference type="ARBA" id="ARBA00022525"/>
    </source>
</evidence>
<evidence type="ECO:0000256" key="11">
    <source>
        <dbReference type="ARBA" id="ARBA00023145"/>
    </source>
</evidence>
<dbReference type="GO" id="GO:0004190">
    <property type="term" value="F:aspartic-type endopeptidase activity"/>
    <property type="evidence" value="ECO:0007669"/>
    <property type="project" value="UniProtKB-KW"/>
</dbReference>
<feature type="chain" id="PRO_5009162749" description="candidapepsin" evidence="15">
    <location>
        <begin position="21"/>
        <end position="389"/>
    </location>
</feature>
<keyword evidence="5" id="KW-0964">Secreted</keyword>
<dbReference type="EMBL" id="KV453915">
    <property type="protein sequence ID" value="ODV77425.1"/>
    <property type="molecule type" value="Genomic_DNA"/>
</dbReference>
<dbReference type="InterPro" id="IPR001461">
    <property type="entry name" value="Aspartic_peptidase_A1"/>
</dbReference>
<keyword evidence="6 17" id="KW-0645">Protease</keyword>
<dbReference type="Proteomes" id="UP000094285">
    <property type="component" value="Unassembled WGS sequence"/>
</dbReference>
<evidence type="ECO:0000256" key="3">
    <source>
        <dbReference type="ARBA" id="ARBA00007447"/>
    </source>
</evidence>
<evidence type="ECO:0000256" key="10">
    <source>
        <dbReference type="ARBA" id="ARBA00022801"/>
    </source>
</evidence>
<evidence type="ECO:0000259" key="16">
    <source>
        <dbReference type="PROSITE" id="PS51767"/>
    </source>
</evidence>
<dbReference type="SUPFAM" id="SSF50630">
    <property type="entry name" value="Acid proteases"/>
    <property type="match status" value="1"/>
</dbReference>
<dbReference type="PANTHER" id="PTHR47965:SF12">
    <property type="entry name" value="ASPARTIC PROTEINASE 3-RELATED"/>
    <property type="match status" value="1"/>
</dbReference>
<evidence type="ECO:0000256" key="13">
    <source>
        <dbReference type="ARBA" id="ARBA00023180"/>
    </source>
</evidence>
<comment type="similarity">
    <text evidence="3">Belongs to the peptidase A1 family.</text>
</comment>
<organism evidence="17 18">
    <name type="scientific">Suhomyces tanzawaensis NRRL Y-17324</name>
    <dbReference type="NCBI Taxonomy" id="984487"/>
    <lineage>
        <taxon>Eukaryota</taxon>
        <taxon>Fungi</taxon>
        <taxon>Dikarya</taxon>
        <taxon>Ascomycota</taxon>
        <taxon>Saccharomycotina</taxon>
        <taxon>Pichiomycetes</taxon>
        <taxon>Debaryomycetaceae</taxon>
        <taxon>Suhomyces</taxon>
    </lineage>
</organism>
<keyword evidence="11" id="KW-0865">Zymogen</keyword>
<protein>
    <recommendedName>
        <fullName evidence="4">candidapepsin</fullName>
        <ecNumber evidence="4">3.4.23.24</ecNumber>
    </recommendedName>
</protein>
<proteinExistence type="inferred from homology"/>
<evidence type="ECO:0000256" key="9">
    <source>
        <dbReference type="ARBA" id="ARBA00022750"/>
    </source>
</evidence>
<dbReference type="GO" id="GO:0009277">
    <property type="term" value="C:fungal-type cell wall"/>
    <property type="evidence" value="ECO:0007669"/>
    <property type="project" value="TreeGrafter"/>
</dbReference>
<dbReference type="RefSeq" id="XP_020062547.1">
    <property type="nucleotide sequence ID" value="XM_020211204.1"/>
</dbReference>
<evidence type="ECO:0000256" key="7">
    <source>
        <dbReference type="ARBA" id="ARBA00022685"/>
    </source>
</evidence>
<dbReference type="Pfam" id="PF00026">
    <property type="entry name" value="Asp"/>
    <property type="match status" value="1"/>
</dbReference>
<dbReference type="PROSITE" id="PS51767">
    <property type="entry name" value="PEPTIDASE_A1"/>
    <property type="match status" value="1"/>
</dbReference>
<dbReference type="InterPro" id="IPR033876">
    <property type="entry name" value="SAP-like"/>
</dbReference>
<dbReference type="GeneID" id="30985340"/>
<gene>
    <name evidence="17" type="ORF">CANTADRAFT_7895</name>
</gene>
<dbReference type="CDD" id="cd05474">
    <property type="entry name" value="SAP_like"/>
    <property type="match status" value="1"/>
</dbReference>
<evidence type="ECO:0000256" key="15">
    <source>
        <dbReference type="SAM" id="SignalP"/>
    </source>
</evidence>
<keyword evidence="18" id="KW-1185">Reference proteome</keyword>
<comment type="subcellular location">
    <subcellularLocation>
        <location evidence="2">Secreted</location>
    </subcellularLocation>
</comment>
<keyword evidence="10" id="KW-0378">Hydrolase</keyword>
<evidence type="ECO:0000256" key="1">
    <source>
        <dbReference type="ARBA" id="ARBA00001675"/>
    </source>
</evidence>
<name>A0A1E4SD44_9ASCO</name>
<evidence type="ECO:0000256" key="8">
    <source>
        <dbReference type="ARBA" id="ARBA00022729"/>
    </source>
</evidence>
<dbReference type="PANTHER" id="PTHR47965">
    <property type="entry name" value="ASPARTYL PROTEASE-RELATED"/>
    <property type="match status" value="1"/>
</dbReference>
<comment type="catalytic activity">
    <reaction evidence="1">
        <text>Preferential cleavage at the carboxyl of hydrophobic amino acids, but fails to cleave 15-Leu-|-Tyr-16, 16-Tyr-|-Leu-17 and 24-Phe-|-Phe-25 of insulin B chain. Activates trypsinogen, and degrades keratin.</text>
        <dbReference type="EC" id="3.4.23.24"/>
    </reaction>
</comment>
<dbReference type="GO" id="GO:0006508">
    <property type="term" value="P:proteolysis"/>
    <property type="evidence" value="ECO:0007669"/>
    <property type="project" value="UniProtKB-KW"/>
</dbReference>
<dbReference type="Gene3D" id="2.40.70.10">
    <property type="entry name" value="Acid Proteases"/>
    <property type="match status" value="2"/>
</dbReference>
<dbReference type="PRINTS" id="PR00792">
    <property type="entry name" value="PEPSIN"/>
</dbReference>
<dbReference type="FunFam" id="2.40.70.10:FF:000011">
    <property type="entry name" value="Aspartic protease"/>
    <property type="match status" value="1"/>
</dbReference>
<evidence type="ECO:0000256" key="14">
    <source>
        <dbReference type="PIRSR" id="PIRSR601461-1"/>
    </source>
</evidence>